<dbReference type="InterPro" id="IPR017517">
    <property type="entry name" value="Maleyloyr_isom"/>
</dbReference>
<feature type="domain" description="Mycothiol-dependent maleylpyruvate isomerase metal-binding" evidence="2">
    <location>
        <begin position="12"/>
        <end position="132"/>
    </location>
</feature>
<keyword evidence="4" id="KW-1185">Reference proteome</keyword>
<evidence type="ECO:0000313" key="3">
    <source>
        <dbReference type="EMBL" id="MDH6283666.1"/>
    </source>
</evidence>
<gene>
    <name evidence="3" type="ORF">M2280_004917</name>
</gene>
<dbReference type="Proteomes" id="UP001160334">
    <property type="component" value="Unassembled WGS sequence"/>
</dbReference>
<accession>A0ABT6MH55</accession>
<evidence type="ECO:0000313" key="4">
    <source>
        <dbReference type="Proteomes" id="UP001160334"/>
    </source>
</evidence>
<comment type="caution">
    <text evidence="3">The sequence shown here is derived from an EMBL/GenBank/DDBJ whole genome shotgun (WGS) entry which is preliminary data.</text>
</comment>
<evidence type="ECO:0000256" key="1">
    <source>
        <dbReference type="SAM" id="MobiDB-lite"/>
    </source>
</evidence>
<dbReference type="NCBIfam" id="TIGR03083">
    <property type="entry name" value="maleylpyruvate isomerase family mycothiol-dependent enzyme"/>
    <property type="match status" value="1"/>
</dbReference>
<reference evidence="3 4" key="1">
    <citation type="submission" date="2023-04" db="EMBL/GenBank/DDBJ databases">
        <title>Forest soil microbial communities from Buena Vista Peninsula, Colon Province, Panama.</title>
        <authorList>
            <person name="Bouskill N."/>
        </authorList>
    </citation>
    <scope>NUCLEOTIDE SEQUENCE [LARGE SCALE GENOMIC DNA]</scope>
    <source>
        <strain evidence="3 4">CFH S0262</strain>
    </source>
</reference>
<evidence type="ECO:0000259" key="2">
    <source>
        <dbReference type="Pfam" id="PF11716"/>
    </source>
</evidence>
<protein>
    <submittedName>
        <fullName evidence="3">Uncharacterized protein (TIGR03086 family)</fullName>
    </submittedName>
</protein>
<dbReference type="InterPro" id="IPR024344">
    <property type="entry name" value="MDMPI_metal-binding"/>
</dbReference>
<dbReference type="NCBIfam" id="TIGR03086">
    <property type="entry name" value="TIGR03086 family metal-binding protein"/>
    <property type="match status" value="1"/>
</dbReference>
<sequence>MTDITDPRPLYREALAWVTALMAEVRPEQLADPTPCDEFDVATLMGHLVATVDRARVIGEGGDPHTIPLVVTGVADDQWPQAYDRAVDAMRAVWADDALLDTVVTVPWGRLPGRAAVFAYLNETLVHGWDLAMATGQPAEADPVLAATALAVAERAIPEAPRGGPIPFGPVVEPAEGAGPTERLANWSGRAGIRRPATSA</sequence>
<dbReference type="Pfam" id="PF11716">
    <property type="entry name" value="MDMPI_N"/>
    <property type="match status" value="1"/>
</dbReference>
<feature type="region of interest" description="Disordered" evidence="1">
    <location>
        <begin position="175"/>
        <end position="200"/>
    </location>
</feature>
<name>A0ABT6MH55_9NOCA</name>
<dbReference type="EMBL" id="JARXVC010000015">
    <property type="protein sequence ID" value="MDH6283666.1"/>
    <property type="molecule type" value="Genomic_DNA"/>
</dbReference>
<proteinExistence type="predicted"/>
<dbReference type="InterPro" id="IPR034660">
    <property type="entry name" value="DinB/YfiT-like"/>
</dbReference>
<dbReference type="RefSeq" id="WP_280762929.1">
    <property type="nucleotide sequence ID" value="NZ_JARXVC010000015.1"/>
</dbReference>
<organism evidence="3 4">
    <name type="scientific">Prescottella agglutinans</name>
    <dbReference type="NCBI Taxonomy" id="1644129"/>
    <lineage>
        <taxon>Bacteria</taxon>
        <taxon>Bacillati</taxon>
        <taxon>Actinomycetota</taxon>
        <taxon>Actinomycetes</taxon>
        <taxon>Mycobacteriales</taxon>
        <taxon>Nocardiaceae</taxon>
        <taxon>Prescottella</taxon>
    </lineage>
</organism>
<dbReference type="SUPFAM" id="SSF109854">
    <property type="entry name" value="DinB/YfiT-like putative metalloenzymes"/>
    <property type="match status" value="1"/>
</dbReference>
<dbReference type="InterPro" id="IPR017520">
    <property type="entry name" value="CHP03086"/>
</dbReference>